<keyword evidence="2" id="KW-1185">Reference proteome</keyword>
<dbReference type="Proteomes" id="UP000245207">
    <property type="component" value="Unassembled WGS sequence"/>
</dbReference>
<dbReference type="OrthoDB" id="773671at2759"/>
<dbReference type="EMBL" id="PKPP01000759">
    <property type="protein sequence ID" value="PWA88999.1"/>
    <property type="molecule type" value="Genomic_DNA"/>
</dbReference>
<accession>A0A2U1PTB0</accession>
<evidence type="ECO:0000313" key="1">
    <source>
        <dbReference type="EMBL" id="PWA88999.1"/>
    </source>
</evidence>
<name>A0A2U1PTB0_ARTAN</name>
<organism evidence="1 2">
    <name type="scientific">Artemisia annua</name>
    <name type="common">Sweet wormwood</name>
    <dbReference type="NCBI Taxonomy" id="35608"/>
    <lineage>
        <taxon>Eukaryota</taxon>
        <taxon>Viridiplantae</taxon>
        <taxon>Streptophyta</taxon>
        <taxon>Embryophyta</taxon>
        <taxon>Tracheophyta</taxon>
        <taxon>Spermatophyta</taxon>
        <taxon>Magnoliopsida</taxon>
        <taxon>eudicotyledons</taxon>
        <taxon>Gunneridae</taxon>
        <taxon>Pentapetalae</taxon>
        <taxon>asterids</taxon>
        <taxon>campanulids</taxon>
        <taxon>Asterales</taxon>
        <taxon>Asteraceae</taxon>
        <taxon>Asteroideae</taxon>
        <taxon>Anthemideae</taxon>
        <taxon>Artemisiinae</taxon>
        <taxon>Artemisia</taxon>
    </lineage>
</organism>
<reference evidence="1 2" key="1">
    <citation type="journal article" date="2018" name="Mol. Plant">
        <title>The genome of Artemisia annua provides insight into the evolution of Asteraceae family and artemisinin biosynthesis.</title>
        <authorList>
            <person name="Shen Q."/>
            <person name="Zhang L."/>
            <person name="Liao Z."/>
            <person name="Wang S."/>
            <person name="Yan T."/>
            <person name="Shi P."/>
            <person name="Liu M."/>
            <person name="Fu X."/>
            <person name="Pan Q."/>
            <person name="Wang Y."/>
            <person name="Lv Z."/>
            <person name="Lu X."/>
            <person name="Zhang F."/>
            <person name="Jiang W."/>
            <person name="Ma Y."/>
            <person name="Chen M."/>
            <person name="Hao X."/>
            <person name="Li L."/>
            <person name="Tang Y."/>
            <person name="Lv G."/>
            <person name="Zhou Y."/>
            <person name="Sun X."/>
            <person name="Brodelius P.E."/>
            <person name="Rose J.K.C."/>
            <person name="Tang K."/>
        </authorList>
    </citation>
    <scope>NUCLEOTIDE SEQUENCE [LARGE SCALE GENOMIC DNA]</scope>
    <source>
        <strain evidence="2">cv. Huhao1</strain>
        <tissue evidence="1">Leaf</tissue>
    </source>
</reference>
<proteinExistence type="predicted"/>
<gene>
    <name evidence="1" type="ORF">CTI12_AA115940</name>
</gene>
<dbReference type="GO" id="GO:0003677">
    <property type="term" value="F:DNA binding"/>
    <property type="evidence" value="ECO:0007669"/>
    <property type="project" value="UniProtKB-KW"/>
</dbReference>
<protein>
    <submittedName>
        <fullName evidence="1">Homeodomain-containing protein</fullName>
    </submittedName>
</protein>
<evidence type="ECO:0000313" key="2">
    <source>
        <dbReference type="Proteomes" id="UP000245207"/>
    </source>
</evidence>
<dbReference type="STRING" id="35608.A0A2U1PTB0"/>
<dbReference type="AlphaFoldDB" id="A0A2U1PTB0"/>
<keyword evidence="1" id="KW-0238">DNA-binding</keyword>
<comment type="caution">
    <text evidence="1">The sequence shown here is derived from an EMBL/GenBank/DDBJ whole genome shotgun (WGS) entry which is preliminary data.</text>
</comment>
<sequence>MHVQSHHLPYLYNQQMQQHKLYTTHHISPMEGGSTSSQAFMPVGCGYGPIAIEKSFRECSISPEKPRVASGSVQNLGSWVGVDFDSNMKMGYHDQTQAQDNDEENISTDIETLPLFPIHGGSTTSSGIHHDFFNMKESSEYGNGGYYTGGNWFRSDSLTSLELSLNSYGYYN</sequence>
<keyword evidence="1" id="KW-0371">Homeobox</keyword>